<dbReference type="AlphaFoldDB" id="A0A8J2SRU4"/>
<comment type="caution">
    <text evidence="3">The sequence shown here is derived from an EMBL/GenBank/DDBJ whole genome shotgun (WGS) entry which is preliminary data.</text>
</comment>
<feature type="compositionally biased region" description="Low complexity" evidence="2">
    <location>
        <begin position="114"/>
        <end position="129"/>
    </location>
</feature>
<keyword evidence="1" id="KW-0175">Coiled coil</keyword>
<feature type="coiled-coil region" evidence="1">
    <location>
        <begin position="166"/>
        <end position="193"/>
    </location>
</feature>
<evidence type="ECO:0000256" key="2">
    <source>
        <dbReference type="SAM" id="MobiDB-lite"/>
    </source>
</evidence>
<proteinExistence type="predicted"/>
<evidence type="ECO:0000313" key="3">
    <source>
        <dbReference type="EMBL" id="CAH0378862.1"/>
    </source>
</evidence>
<keyword evidence="4" id="KW-1185">Reference proteome</keyword>
<feature type="compositionally biased region" description="Polar residues" evidence="2">
    <location>
        <begin position="102"/>
        <end position="113"/>
    </location>
</feature>
<sequence>MYHDDTIGLAALREQYKKDERLRGPAEGARSKPSGVRRPTPRDTSCDAVALDVSGPLKPPFFTREALEAHNAAQPPGSARSSVRSALRSNPGTARSVPASARSGQHTARSSVPASARLTARTARSTASTEIPKSQRSYAGHHIHVPPPQSARSEDILETVRSDWDTARVERKYAKLQKEKADILARIAEVDAQLEAQSAKAEPGFGRRKREHGIHGSHPTGLHPA</sequence>
<gene>
    <name evidence="3" type="ORF">PECAL_6P04590</name>
</gene>
<name>A0A8J2SRU4_9STRA</name>
<feature type="region of interest" description="Disordered" evidence="2">
    <location>
        <begin position="195"/>
        <end position="225"/>
    </location>
</feature>
<dbReference type="EMBL" id="CAKKNE010000006">
    <property type="protein sequence ID" value="CAH0378862.1"/>
    <property type="molecule type" value="Genomic_DNA"/>
</dbReference>
<accession>A0A8J2SRU4</accession>
<protein>
    <submittedName>
        <fullName evidence="3">Uncharacterized protein</fullName>
    </submittedName>
</protein>
<evidence type="ECO:0000313" key="4">
    <source>
        <dbReference type="Proteomes" id="UP000789595"/>
    </source>
</evidence>
<organism evidence="3 4">
    <name type="scientific">Pelagomonas calceolata</name>
    <dbReference type="NCBI Taxonomy" id="35677"/>
    <lineage>
        <taxon>Eukaryota</taxon>
        <taxon>Sar</taxon>
        <taxon>Stramenopiles</taxon>
        <taxon>Ochrophyta</taxon>
        <taxon>Pelagophyceae</taxon>
        <taxon>Pelagomonadales</taxon>
        <taxon>Pelagomonadaceae</taxon>
        <taxon>Pelagomonas</taxon>
    </lineage>
</organism>
<dbReference type="Proteomes" id="UP000789595">
    <property type="component" value="Unassembled WGS sequence"/>
</dbReference>
<dbReference type="OrthoDB" id="10641873at2759"/>
<evidence type="ECO:0000256" key="1">
    <source>
        <dbReference type="SAM" id="Coils"/>
    </source>
</evidence>
<feature type="region of interest" description="Disordered" evidence="2">
    <location>
        <begin position="16"/>
        <end position="155"/>
    </location>
</feature>
<feature type="compositionally biased region" description="Low complexity" evidence="2">
    <location>
        <begin position="78"/>
        <end position="89"/>
    </location>
</feature>
<reference evidence="3" key="1">
    <citation type="submission" date="2021-11" db="EMBL/GenBank/DDBJ databases">
        <authorList>
            <consortium name="Genoscope - CEA"/>
            <person name="William W."/>
        </authorList>
    </citation>
    <scope>NUCLEOTIDE SEQUENCE</scope>
</reference>